<evidence type="ECO:0000256" key="4">
    <source>
        <dbReference type="ARBA" id="ARBA00019824"/>
    </source>
</evidence>
<feature type="domain" description="Clp1 C-terminal" evidence="10">
    <location>
        <begin position="351"/>
        <end position="444"/>
    </location>
</feature>
<feature type="binding site" evidence="9">
    <location>
        <begin position="140"/>
        <end position="145"/>
    </location>
    <ligand>
        <name>ATP</name>
        <dbReference type="ChEBI" id="CHEBI:30616"/>
    </ligand>
</feature>
<dbReference type="Gene3D" id="3.40.50.300">
    <property type="entry name" value="P-loop containing nucleotide triphosphate hydrolases"/>
    <property type="match status" value="1"/>
</dbReference>
<evidence type="ECO:0000313" key="14">
    <source>
        <dbReference type="Proteomes" id="UP000226192"/>
    </source>
</evidence>
<dbReference type="Pfam" id="PF16575">
    <property type="entry name" value="CLP1_P"/>
    <property type="match status" value="1"/>
</dbReference>
<protein>
    <recommendedName>
        <fullName evidence="4">Polynucleotide 5'-hydroxyl-kinase GRC3</fullName>
    </recommendedName>
    <alternativeName>
        <fullName evidence="3">Polynucleotide 5'-hydroxyl-kinase grc3</fullName>
    </alternativeName>
</protein>
<dbReference type="GO" id="GO:0005849">
    <property type="term" value="C:mRNA cleavage factor complex"/>
    <property type="evidence" value="ECO:0007669"/>
    <property type="project" value="UniProtKB-UniRule"/>
</dbReference>
<comment type="similarity">
    <text evidence="9">Belongs to the Clp1 family. Clp1 subfamily.</text>
</comment>
<feature type="binding site" evidence="9">
    <location>
        <position position="28"/>
    </location>
    <ligand>
        <name>ATP</name>
        <dbReference type="ChEBI" id="CHEBI:30616"/>
    </ligand>
</feature>
<keyword evidence="7 9" id="KW-0067">ATP-binding</keyword>
<keyword evidence="14" id="KW-1185">Reference proteome</keyword>
<dbReference type="Pfam" id="PF06807">
    <property type="entry name" value="Clp1"/>
    <property type="match status" value="1"/>
</dbReference>
<reference evidence="13 14" key="1">
    <citation type="submission" date="2017-06" db="EMBL/GenBank/DDBJ databases">
        <title>Ant-infecting Ophiocordyceps genomes reveal a high diversity of potential behavioral manipulation genes and a possible major role for enterotoxins.</title>
        <authorList>
            <person name="De Bekker C."/>
            <person name="Evans H.C."/>
            <person name="Brachmann A."/>
            <person name="Hughes D.P."/>
        </authorList>
    </citation>
    <scope>NUCLEOTIDE SEQUENCE [LARGE SCALE GENOMIC DNA]</scope>
    <source>
        <strain evidence="13 14">Map64</strain>
    </source>
</reference>
<dbReference type="InterPro" id="IPR028606">
    <property type="entry name" value="Clp1"/>
</dbReference>
<evidence type="ECO:0000256" key="2">
    <source>
        <dbReference type="ARBA" id="ARBA00004123"/>
    </source>
</evidence>
<feature type="domain" description="Clp1 N-terminal" evidence="11">
    <location>
        <begin position="23"/>
        <end position="118"/>
    </location>
</feature>
<dbReference type="HAMAP" id="MF_03035">
    <property type="entry name" value="Clp1"/>
    <property type="match status" value="1"/>
</dbReference>
<dbReference type="GO" id="GO:0005524">
    <property type="term" value="F:ATP binding"/>
    <property type="evidence" value="ECO:0007669"/>
    <property type="project" value="UniProtKB-UniRule"/>
</dbReference>
<dbReference type="InterPro" id="IPR045116">
    <property type="entry name" value="Clp1/Grc3"/>
</dbReference>
<proteinExistence type="inferred from homology"/>
<comment type="function">
    <text evidence="1">Polynucleotide 5'-kinase involved in rRNA processing.</text>
</comment>
<dbReference type="InterPro" id="IPR010655">
    <property type="entry name" value="Clp1_C"/>
</dbReference>
<dbReference type="InterPro" id="IPR027417">
    <property type="entry name" value="P-loop_NTPase"/>
</dbReference>
<comment type="function">
    <text evidence="9">Required for endonucleolytic cleavage during polyadenylation-dependent pre-mRNA 3'-end formation.</text>
</comment>
<dbReference type="InterPro" id="IPR038238">
    <property type="entry name" value="Clp1_C_sf"/>
</dbReference>
<evidence type="ECO:0000256" key="3">
    <source>
        <dbReference type="ARBA" id="ARBA00018706"/>
    </source>
</evidence>
<keyword evidence="6 9" id="KW-0547">Nucleotide-binding</keyword>
<dbReference type="SUPFAM" id="SSF52540">
    <property type="entry name" value="P-loop containing nucleoside triphosphate hydrolases"/>
    <property type="match status" value="1"/>
</dbReference>
<dbReference type="OrthoDB" id="258143at2759"/>
<dbReference type="InterPro" id="IPR032319">
    <property type="entry name" value="CLP1_P"/>
</dbReference>
<evidence type="ECO:0000256" key="5">
    <source>
        <dbReference type="ARBA" id="ARBA00022664"/>
    </source>
</evidence>
<evidence type="ECO:0000259" key="12">
    <source>
        <dbReference type="Pfam" id="PF16575"/>
    </source>
</evidence>
<dbReference type="PANTHER" id="PTHR12755">
    <property type="entry name" value="CLEAVAGE/POLYADENYLATION FACTOR IA SUBUNIT CLP1P"/>
    <property type="match status" value="1"/>
</dbReference>
<accession>A0A2C5X9X5</accession>
<dbReference type="Gene3D" id="2.40.30.330">
    <property type="entry name" value="Pre-mRNA cleavage complex subunit Clp1, C-terminal domain"/>
    <property type="match status" value="1"/>
</dbReference>
<evidence type="ECO:0000313" key="13">
    <source>
        <dbReference type="EMBL" id="PHH63629.1"/>
    </source>
</evidence>
<name>A0A2C5X9X5_9HYPO</name>
<organism evidence="13 14">
    <name type="scientific">Ophiocordyceps australis</name>
    <dbReference type="NCBI Taxonomy" id="1399860"/>
    <lineage>
        <taxon>Eukaryota</taxon>
        <taxon>Fungi</taxon>
        <taxon>Dikarya</taxon>
        <taxon>Ascomycota</taxon>
        <taxon>Pezizomycotina</taxon>
        <taxon>Sordariomycetes</taxon>
        <taxon>Hypocreomycetidae</taxon>
        <taxon>Hypocreales</taxon>
        <taxon>Ophiocordycipitaceae</taxon>
        <taxon>Ophiocordyceps</taxon>
    </lineage>
</organism>
<comment type="caution">
    <text evidence="9">Lacks conserved residue(s) required for the propagation of feature annotation.</text>
</comment>
<dbReference type="InterPro" id="IPR038239">
    <property type="entry name" value="Clp1_N_sf"/>
</dbReference>
<dbReference type="Pfam" id="PF16573">
    <property type="entry name" value="CLP1_N"/>
    <property type="match status" value="1"/>
</dbReference>
<dbReference type="EMBL" id="NJET01000045">
    <property type="protein sequence ID" value="PHH63629.1"/>
    <property type="molecule type" value="Genomic_DNA"/>
</dbReference>
<comment type="subcellular location">
    <subcellularLocation>
        <location evidence="2 9">Nucleus</location>
    </subcellularLocation>
</comment>
<dbReference type="GO" id="GO:0031124">
    <property type="term" value="P:mRNA 3'-end processing"/>
    <property type="evidence" value="ECO:0007669"/>
    <property type="project" value="UniProtKB-UniRule"/>
</dbReference>
<dbReference type="GO" id="GO:0006388">
    <property type="term" value="P:tRNA splicing, via endonucleolytic cleavage and ligation"/>
    <property type="evidence" value="ECO:0007669"/>
    <property type="project" value="TreeGrafter"/>
</dbReference>
<dbReference type="AlphaFoldDB" id="A0A2C5X9X5"/>
<dbReference type="STRING" id="1399860.A0A2C5X9X5"/>
<evidence type="ECO:0000256" key="1">
    <source>
        <dbReference type="ARBA" id="ARBA00003798"/>
    </source>
</evidence>
<dbReference type="GO" id="GO:0051731">
    <property type="term" value="F:polynucleotide 5'-hydroxyl-kinase activity"/>
    <property type="evidence" value="ECO:0007669"/>
    <property type="project" value="InterPro"/>
</dbReference>
<dbReference type="PANTHER" id="PTHR12755:SF6">
    <property type="entry name" value="POLYRIBONUCLEOTIDE 5'-HYDROXYL-KINASE CLP1"/>
    <property type="match status" value="1"/>
</dbReference>
<comment type="subunit">
    <text evidence="9">Component of a pre-mRNA cleavage factor complex. Interacts directly with PCF11.</text>
</comment>
<gene>
    <name evidence="9" type="primary">CLP1</name>
    <name evidence="13" type="ORF">CDD81_5610</name>
</gene>
<evidence type="ECO:0000256" key="9">
    <source>
        <dbReference type="HAMAP-Rule" id="MF_03035"/>
    </source>
</evidence>
<sequence>MSIPGLGQIPIQPVAPSTRTILLRPTCEWHFKVSPGRSVVIKSQSGTCEMDGLELAPRTAYTLSGRQARILTWHGCELEVDGRCDEDYVAEYDMTSRVNPATAWLNLHAQLAELRKAAAASASTASATPGPRILVAGAPGRGKTSLVRTLASYATRVGGQPLVVNADPSQAMLSLPGTLSAAVFATIMDIEAADHWGATPTSGPSSVPVKLPLVHYFGRRTAVQDAVFYKDLIGRLAGAVSSRLGDDAVVRSTGVLVDSMGVNPESSQELDLLAHLVDEFSTNIVVVVGSSSLATELAKRLAGERTSLAEPIQVVPVEGVVGEDTSDEGLQERAREQLIKEYFFGSARRSLSPQIQQVDFDSLVIYKLSDEAATGLAREEPSSSMEHWTLTVMHASTRDAPTTVRAATVMGFVYVADVDEERRKARILAPVAGRLGDRPLLVGHAGCSELAGACQSDMVADWLPMSLMARALHHETVCAKALILLS</sequence>
<keyword evidence="8 9" id="KW-0539">Nucleus</keyword>
<evidence type="ECO:0000256" key="8">
    <source>
        <dbReference type="ARBA" id="ARBA00023242"/>
    </source>
</evidence>
<comment type="caution">
    <text evidence="13">The sequence shown here is derived from an EMBL/GenBank/DDBJ whole genome shotgun (WGS) entry which is preliminary data.</text>
</comment>
<evidence type="ECO:0000259" key="10">
    <source>
        <dbReference type="Pfam" id="PF06807"/>
    </source>
</evidence>
<evidence type="ECO:0000259" key="11">
    <source>
        <dbReference type="Pfam" id="PF16573"/>
    </source>
</evidence>
<feature type="domain" description="Clp1 P-loop" evidence="12">
    <location>
        <begin position="137"/>
        <end position="344"/>
    </location>
</feature>
<evidence type="ECO:0000256" key="6">
    <source>
        <dbReference type="ARBA" id="ARBA00022741"/>
    </source>
</evidence>
<evidence type="ECO:0000256" key="7">
    <source>
        <dbReference type="ARBA" id="ARBA00022840"/>
    </source>
</evidence>
<keyword evidence="5 9" id="KW-0507">mRNA processing</keyword>
<dbReference type="Gene3D" id="2.60.120.1030">
    <property type="entry name" value="Clp1, DNA binding domain"/>
    <property type="match status" value="1"/>
</dbReference>
<dbReference type="InterPro" id="IPR032324">
    <property type="entry name" value="Clp1_N"/>
</dbReference>
<dbReference type="Proteomes" id="UP000226192">
    <property type="component" value="Unassembled WGS sequence"/>
</dbReference>